<protein>
    <submittedName>
        <fullName evidence="1">Head-tail adaptor protein</fullName>
    </submittedName>
</protein>
<comment type="caution">
    <text evidence="1">The sequence shown here is derived from an EMBL/GenBank/DDBJ whole genome shotgun (WGS) entry which is preliminary data.</text>
</comment>
<keyword evidence="2" id="KW-1185">Reference proteome</keyword>
<dbReference type="Proteomes" id="UP000218796">
    <property type="component" value="Unassembled WGS sequence"/>
</dbReference>
<sequence>DVAQDWQVVFGQQFFTVRSTDRTHADRLIITAEADIRHDRTGH</sequence>
<reference evidence="1 2" key="1">
    <citation type="submission" date="2017-08" db="EMBL/GenBank/DDBJ databases">
        <title>Draft Genome Sequence of Hafnia alvei CITHA-6 Isolated from Raw Bovine Milk.</title>
        <authorList>
            <person name="Culligan E.P."/>
            <person name="Mcsweeney A."/>
            <person name="O'Doherty C."/>
            <person name="Gleeson E."/>
            <person name="O'Riordan D."/>
            <person name="Sleator R.D."/>
        </authorList>
    </citation>
    <scope>NUCLEOTIDE SEQUENCE [LARGE SCALE GENOMIC DNA]</scope>
    <source>
        <strain evidence="1 2">CITHA-6</strain>
    </source>
</reference>
<evidence type="ECO:0000313" key="2">
    <source>
        <dbReference type="Proteomes" id="UP000218796"/>
    </source>
</evidence>
<dbReference type="AlphaFoldDB" id="A0A2A2M6B0"/>
<proteinExistence type="predicted"/>
<evidence type="ECO:0000313" key="1">
    <source>
        <dbReference type="EMBL" id="PAV93964.1"/>
    </source>
</evidence>
<gene>
    <name evidence="1" type="ORF">CJD50_23055</name>
</gene>
<name>A0A2A2M6B0_9GAMM</name>
<organism evidence="1 2">
    <name type="scientific">Hafnia paralvei</name>
    <dbReference type="NCBI Taxonomy" id="546367"/>
    <lineage>
        <taxon>Bacteria</taxon>
        <taxon>Pseudomonadati</taxon>
        <taxon>Pseudomonadota</taxon>
        <taxon>Gammaproteobacteria</taxon>
        <taxon>Enterobacterales</taxon>
        <taxon>Hafniaceae</taxon>
        <taxon>Hafnia</taxon>
    </lineage>
</organism>
<dbReference type="EMBL" id="NQMS01000027">
    <property type="protein sequence ID" value="PAV93964.1"/>
    <property type="molecule type" value="Genomic_DNA"/>
</dbReference>
<accession>A0A2A2M6B0</accession>
<feature type="non-terminal residue" evidence="1">
    <location>
        <position position="1"/>
    </location>
</feature>